<sequence>MARPQAEAQSPAPSPALSAPSGSPPRSNELDVIGVCKRYASGQASGGVLQVLDNIDLHVPAGQFISIVGASGCGKSTLLRLILGLDGEFEGRILLDGKPISGTGPERGIVFQDHRLFPWLTVEQNIGIGLRNAPFNAAKKRDLIAGHVALVSLEGFEKSYPHQISGGMAQRVAIARGLVNRPRVLLLDEPFGALDALTRSRLQAELQRIWQKERITMLLVTHDVEEAVFLGDRVVVMQPHPGRIRRSVQVDLPRPRNRSDPRFIQLRDDVLSDFLDIDPDRTDQAIPRDGGGIRPLSFDVLGMAW</sequence>
<dbReference type="Pfam" id="PF00005">
    <property type="entry name" value="ABC_tran"/>
    <property type="match status" value="1"/>
</dbReference>
<evidence type="ECO:0000259" key="7">
    <source>
        <dbReference type="PROSITE" id="PS50893"/>
    </source>
</evidence>
<dbReference type="InterPro" id="IPR003593">
    <property type="entry name" value="AAA+_ATPase"/>
</dbReference>
<dbReference type="InterPro" id="IPR050166">
    <property type="entry name" value="ABC_transporter_ATP-bind"/>
</dbReference>
<evidence type="ECO:0000256" key="1">
    <source>
        <dbReference type="ARBA" id="ARBA00005417"/>
    </source>
</evidence>
<gene>
    <name evidence="8" type="ORF">SAMN04488135_103313</name>
</gene>
<dbReference type="AlphaFoldDB" id="A0A1M5TA56"/>
<accession>A0A1M5TA56</accession>
<comment type="similarity">
    <text evidence="1">Belongs to the ABC transporter superfamily.</text>
</comment>
<dbReference type="GO" id="GO:0016887">
    <property type="term" value="F:ATP hydrolysis activity"/>
    <property type="evidence" value="ECO:0007669"/>
    <property type="project" value="InterPro"/>
</dbReference>
<dbReference type="PANTHER" id="PTHR42788:SF13">
    <property type="entry name" value="ALIPHATIC SULFONATES IMPORT ATP-BINDING PROTEIN SSUB"/>
    <property type="match status" value="1"/>
</dbReference>
<protein>
    <submittedName>
        <fullName evidence="8">Sulfonate transport system ATP-binding protein</fullName>
    </submittedName>
</protein>
<keyword evidence="9" id="KW-1185">Reference proteome</keyword>
<dbReference type="PROSITE" id="PS00211">
    <property type="entry name" value="ABC_TRANSPORTER_1"/>
    <property type="match status" value="1"/>
</dbReference>
<dbReference type="PROSITE" id="PS50893">
    <property type="entry name" value="ABC_TRANSPORTER_2"/>
    <property type="match status" value="1"/>
</dbReference>
<dbReference type="InterPro" id="IPR003439">
    <property type="entry name" value="ABC_transporter-like_ATP-bd"/>
</dbReference>
<evidence type="ECO:0000313" key="8">
    <source>
        <dbReference type="EMBL" id="SHH47612.1"/>
    </source>
</evidence>
<proteinExistence type="inferred from homology"/>
<dbReference type="EMBL" id="FQXE01000003">
    <property type="protein sequence ID" value="SHH47612.1"/>
    <property type="molecule type" value="Genomic_DNA"/>
</dbReference>
<evidence type="ECO:0000256" key="6">
    <source>
        <dbReference type="SAM" id="MobiDB-lite"/>
    </source>
</evidence>
<feature type="region of interest" description="Disordered" evidence="6">
    <location>
        <begin position="1"/>
        <end position="27"/>
    </location>
</feature>
<reference evidence="8 9" key="1">
    <citation type="submission" date="2016-11" db="EMBL/GenBank/DDBJ databases">
        <authorList>
            <person name="Jaros S."/>
            <person name="Januszkiewicz K."/>
            <person name="Wedrychowicz H."/>
        </authorList>
    </citation>
    <scope>NUCLEOTIDE SEQUENCE [LARGE SCALE GENOMIC DNA]</scope>
    <source>
        <strain evidence="8 9">CGMCC 1.10190</strain>
    </source>
</reference>
<keyword evidence="3" id="KW-1003">Cell membrane</keyword>
<dbReference type="GO" id="GO:0005524">
    <property type="term" value="F:ATP binding"/>
    <property type="evidence" value="ECO:0007669"/>
    <property type="project" value="UniProtKB-KW"/>
</dbReference>
<dbReference type="Proteomes" id="UP000184226">
    <property type="component" value="Unassembled WGS sequence"/>
</dbReference>
<evidence type="ECO:0000256" key="3">
    <source>
        <dbReference type="ARBA" id="ARBA00022475"/>
    </source>
</evidence>
<evidence type="ECO:0000256" key="2">
    <source>
        <dbReference type="ARBA" id="ARBA00022448"/>
    </source>
</evidence>
<keyword evidence="4" id="KW-0547">Nucleotide-binding</keyword>
<dbReference type="CDD" id="cd03293">
    <property type="entry name" value="ABC_NrtD_SsuB_transporters"/>
    <property type="match status" value="1"/>
</dbReference>
<keyword evidence="3" id="KW-0472">Membrane</keyword>
<dbReference type="PANTHER" id="PTHR42788">
    <property type="entry name" value="TAURINE IMPORT ATP-BINDING PROTEIN-RELATED"/>
    <property type="match status" value="1"/>
</dbReference>
<dbReference type="SUPFAM" id="SSF52540">
    <property type="entry name" value="P-loop containing nucleoside triphosphate hydrolases"/>
    <property type="match status" value="1"/>
</dbReference>
<dbReference type="Gene3D" id="3.40.50.300">
    <property type="entry name" value="P-loop containing nucleotide triphosphate hydrolases"/>
    <property type="match status" value="1"/>
</dbReference>
<dbReference type="RefSeq" id="WP_084135900.1">
    <property type="nucleotide sequence ID" value="NZ_FQXE01000003.1"/>
</dbReference>
<name>A0A1M5TA56_9BURK</name>
<dbReference type="OrthoDB" id="8683598at2"/>
<keyword evidence="5 8" id="KW-0067">ATP-binding</keyword>
<evidence type="ECO:0000256" key="5">
    <source>
        <dbReference type="ARBA" id="ARBA00022840"/>
    </source>
</evidence>
<feature type="domain" description="ABC transporter" evidence="7">
    <location>
        <begin position="30"/>
        <end position="264"/>
    </location>
</feature>
<evidence type="ECO:0000313" key="9">
    <source>
        <dbReference type="Proteomes" id="UP000184226"/>
    </source>
</evidence>
<dbReference type="SMART" id="SM00382">
    <property type="entry name" value="AAA"/>
    <property type="match status" value="1"/>
</dbReference>
<dbReference type="InterPro" id="IPR027417">
    <property type="entry name" value="P-loop_NTPase"/>
</dbReference>
<dbReference type="STRING" id="658167.SAMN04488135_103313"/>
<evidence type="ECO:0000256" key="4">
    <source>
        <dbReference type="ARBA" id="ARBA00022741"/>
    </source>
</evidence>
<keyword evidence="2" id="KW-0813">Transport</keyword>
<organism evidence="8 9">
    <name type="scientific">Pollutimonas bauzanensis</name>
    <dbReference type="NCBI Taxonomy" id="658167"/>
    <lineage>
        <taxon>Bacteria</taxon>
        <taxon>Pseudomonadati</taxon>
        <taxon>Pseudomonadota</taxon>
        <taxon>Betaproteobacteria</taxon>
        <taxon>Burkholderiales</taxon>
        <taxon>Alcaligenaceae</taxon>
        <taxon>Pollutimonas</taxon>
    </lineage>
</organism>
<dbReference type="InterPro" id="IPR017871">
    <property type="entry name" value="ABC_transporter-like_CS"/>
</dbReference>